<comment type="subcellular location">
    <subcellularLocation>
        <location evidence="1">Membrane</location>
        <topology evidence="1">Multi-pass membrane protein</topology>
    </subcellularLocation>
</comment>
<evidence type="ECO:0000256" key="3">
    <source>
        <dbReference type="ARBA" id="ARBA00022692"/>
    </source>
</evidence>
<evidence type="ECO:0000256" key="1">
    <source>
        <dbReference type="ARBA" id="ARBA00004141"/>
    </source>
</evidence>
<dbReference type="InterPro" id="IPR004326">
    <property type="entry name" value="Mlo"/>
</dbReference>
<keyword evidence="6 8" id="KW-0472">Membrane</keyword>
<feature type="transmembrane region" description="Helical" evidence="8">
    <location>
        <begin position="160"/>
        <end position="181"/>
    </location>
</feature>
<evidence type="ECO:0000256" key="4">
    <source>
        <dbReference type="ARBA" id="ARBA00022821"/>
    </source>
</evidence>
<dbReference type="PANTHER" id="PTHR31942">
    <property type="entry name" value="MLO-LIKE PROTEIN 1"/>
    <property type="match status" value="1"/>
</dbReference>
<keyword evidence="4" id="KW-0611">Plant defense</keyword>
<keyword evidence="7" id="KW-0568">Pathogenesis-related protein</keyword>
<dbReference type="AlphaFoldDB" id="A0AAV5BKY3"/>
<feature type="transmembrane region" description="Helical" evidence="8">
    <location>
        <begin position="68"/>
        <end position="85"/>
    </location>
</feature>
<evidence type="ECO:0000256" key="6">
    <source>
        <dbReference type="ARBA" id="ARBA00023136"/>
    </source>
</evidence>
<reference evidence="10" key="2">
    <citation type="submission" date="2021-12" db="EMBL/GenBank/DDBJ databases">
        <title>Resequencing data analysis of finger millet.</title>
        <authorList>
            <person name="Hatakeyama M."/>
            <person name="Aluri S."/>
            <person name="Balachadran M.T."/>
            <person name="Sivarajan S.R."/>
            <person name="Poveda L."/>
            <person name="Shimizu-Inatsugi R."/>
            <person name="Schlapbach R."/>
            <person name="Sreeman S.M."/>
            <person name="Shimizu K.K."/>
        </authorList>
    </citation>
    <scope>NUCLEOTIDE SEQUENCE</scope>
</reference>
<dbReference type="EMBL" id="BQKI01000001">
    <property type="protein sequence ID" value="GJM85286.1"/>
    <property type="molecule type" value="Genomic_DNA"/>
</dbReference>
<protein>
    <recommendedName>
        <fullName evidence="12">MLO-like protein</fullName>
    </recommendedName>
</protein>
<evidence type="ECO:0000313" key="10">
    <source>
        <dbReference type="EMBL" id="GJM85914.1"/>
    </source>
</evidence>
<organism evidence="10 11">
    <name type="scientific">Eleusine coracana subsp. coracana</name>
    <dbReference type="NCBI Taxonomy" id="191504"/>
    <lineage>
        <taxon>Eukaryota</taxon>
        <taxon>Viridiplantae</taxon>
        <taxon>Streptophyta</taxon>
        <taxon>Embryophyta</taxon>
        <taxon>Tracheophyta</taxon>
        <taxon>Spermatophyta</taxon>
        <taxon>Magnoliopsida</taxon>
        <taxon>Liliopsida</taxon>
        <taxon>Poales</taxon>
        <taxon>Poaceae</taxon>
        <taxon>PACMAD clade</taxon>
        <taxon>Chloridoideae</taxon>
        <taxon>Cynodonteae</taxon>
        <taxon>Eleusininae</taxon>
        <taxon>Eleusine</taxon>
    </lineage>
</organism>
<evidence type="ECO:0000313" key="9">
    <source>
        <dbReference type="EMBL" id="GJM85286.1"/>
    </source>
</evidence>
<name>A0AAV5BKY3_ELECO</name>
<dbReference type="Proteomes" id="UP001054889">
    <property type="component" value="Unassembled WGS sequence"/>
</dbReference>
<dbReference type="GO" id="GO:0016020">
    <property type="term" value="C:membrane"/>
    <property type="evidence" value="ECO:0007669"/>
    <property type="project" value="UniProtKB-SubCell"/>
</dbReference>
<gene>
    <name evidence="10" type="primary">ga01723</name>
    <name evidence="9" type="synonym">ga01036</name>
    <name evidence="9" type="ORF">PR202_ga01036</name>
    <name evidence="10" type="ORF">PR202_ga01723</name>
</gene>
<comment type="caution">
    <text evidence="10">The sequence shown here is derived from an EMBL/GenBank/DDBJ whole genome shotgun (WGS) entry which is preliminary data.</text>
</comment>
<sequence length="210" mass="23103">MAGGKAKAGDTMEITLEHTPTWIVAGVCSGIVVISLLFERMLHRLGKRLSKDRRKPLYEALLKVKEELMLLGFISLLLNVLQGAITQRICIPKSVMHHLLPCPLIPTSRIGAKTGATVFTGALGSTRRLLAGGGGASSDYCLKKGKVPILSVEATHQLHIFIFILAVTHVVLSAITIILGITQTRNWRHWEEKIQLNDDSGIYTDTFQFH</sequence>
<evidence type="ECO:0000313" key="11">
    <source>
        <dbReference type="Proteomes" id="UP001054889"/>
    </source>
</evidence>
<evidence type="ECO:0008006" key="12">
    <source>
        <dbReference type="Google" id="ProtNLM"/>
    </source>
</evidence>
<evidence type="ECO:0000256" key="8">
    <source>
        <dbReference type="SAM" id="Phobius"/>
    </source>
</evidence>
<evidence type="ECO:0000256" key="2">
    <source>
        <dbReference type="ARBA" id="ARBA00006574"/>
    </source>
</evidence>
<accession>A0AAV5BKY3</accession>
<dbReference type="Pfam" id="PF03094">
    <property type="entry name" value="Mlo"/>
    <property type="match status" value="1"/>
</dbReference>
<evidence type="ECO:0000256" key="5">
    <source>
        <dbReference type="ARBA" id="ARBA00022989"/>
    </source>
</evidence>
<reference evidence="10" key="1">
    <citation type="journal article" date="2018" name="DNA Res.">
        <title>Multiple hybrid de novo genome assembly of finger millet, an orphan allotetraploid crop.</title>
        <authorList>
            <person name="Hatakeyama M."/>
            <person name="Aluri S."/>
            <person name="Balachadran M.T."/>
            <person name="Sivarajan S.R."/>
            <person name="Patrignani A."/>
            <person name="Gruter S."/>
            <person name="Poveda L."/>
            <person name="Shimizu-Inatsugi R."/>
            <person name="Baeten J."/>
            <person name="Francoijs K.J."/>
            <person name="Nataraja K.N."/>
            <person name="Reddy Y.A.N."/>
            <person name="Phadnis S."/>
            <person name="Ravikumar R.L."/>
            <person name="Schlapbach R."/>
            <person name="Sreeman S.M."/>
            <person name="Shimizu K.K."/>
        </authorList>
    </citation>
    <scope>NUCLEOTIDE SEQUENCE</scope>
</reference>
<evidence type="ECO:0000256" key="7">
    <source>
        <dbReference type="ARBA" id="ARBA00023265"/>
    </source>
</evidence>
<feature type="transmembrane region" description="Helical" evidence="8">
    <location>
        <begin position="20"/>
        <end position="38"/>
    </location>
</feature>
<comment type="similarity">
    <text evidence="2">Belongs to the MLO family.</text>
</comment>
<keyword evidence="11" id="KW-1185">Reference proteome</keyword>
<keyword evidence="5 8" id="KW-1133">Transmembrane helix</keyword>
<proteinExistence type="inferred from homology"/>
<dbReference type="EMBL" id="BQKI01000001">
    <property type="protein sequence ID" value="GJM85914.1"/>
    <property type="molecule type" value="Genomic_DNA"/>
</dbReference>
<dbReference type="PANTHER" id="PTHR31942:SF122">
    <property type="entry name" value="MLO-LIKE PROTEIN"/>
    <property type="match status" value="1"/>
</dbReference>
<dbReference type="GO" id="GO:0006952">
    <property type="term" value="P:defense response"/>
    <property type="evidence" value="ECO:0007669"/>
    <property type="project" value="UniProtKB-KW"/>
</dbReference>
<keyword evidence="3 8" id="KW-0812">Transmembrane</keyword>